<reference evidence="1 2" key="2">
    <citation type="journal article" date="2022" name="Mol. Ecol. Resour.">
        <title>The genomes of chicory, endive, great burdock and yacon provide insights into Asteraceae paleo-polyploidization history and plant inulin production.</title>
        <authorList>
            <person name="Fan W."/>
            <person name="Wang S."/>
            <person name="Wang H."/>
            <person name="Wang A."/>
            <person name="Jiang F."/>
            <person name="Liu H."/>
            <person name="Zhao H."/>
            <person name="Xu D."/>
            <person name="Zhang Y."/>
        </authorList>
    </citation>
    <scope>NUCLEOTIDE SEQUENCE [LARGE SCALE GENOMIC DNA]</scope>
    <source>
        <strain evidence="2">cv. Niubang</strain>
    </source>
</reference>
<reference evidence="2" key="1">
    <citation type="journal article" date="2022" name="Mol. Ecol. Resour.">
        <title>The genomes of chicory, endive, great burdock and yacon provide insights into Asteraceae palaeo-polyploidization history and plant inulin production.</title>
        <authorList>
            <person name="Fan W."/>
            <person name="Wang S."/>
            <person name="Wang H."/>
            <person name="Wang A."/>
            <person name="Jiang F."/>
            <person name="Liu H."/>
            <person name="Zhao H."/>
            <person name="Xu D."/>
            <person name="Zhang Y."/>
        </authorList>
    </citation>
    <scope>NUCLEOTIDE SEQUENCE [LARGE SCALE GENOMIC DNA]</scope>
    <source>
        <strain evidence="2">cv. Niubang</strain>
    </source>
</reference>
<protein>
    <submittedName>
        <fullName evidence="1">Uncharacterized protein</fullName>
    </submittedName>
</protein>
<dbReference type="EMBL" id="CM042049">
    <property type="protein sequence ID" value="KAI3748638.1"/>
    <property type="molecule type" value="Genomic_DNA"/>
</dbReference>
<keyword evidence="2" id="KW-1185">Reference proteome</keyword>
<proteinExistence type="predicted"/>
<gene>
    <name evidence="1" type="ORF">L6452_11877</name>
</gene>
<organism evidence="1 2">
    <name type="scientific">Arctium lappa</name>
    <name type="common">Greater burdock</name>
    <name type="synonym">Lappa major</name>
    <dbReference type="NCBI Taxonomy" id="4217"/>
    <lineage>
        <taxon>Eukaryota</taxon>
        <taxon>Viridiplantae</taxon>
        <taxon>Streptophyta</taxon>
        <taxon>Embryophyta</taxon>
        <taxon>Tracheophyta</taxon>
        <taxon>Spermatophyta</taxon>
        <taxon>Magnoliopsida</taxon>
        <taxon>eudicotyledons</taxon>
        <taxon>Gunneridae</taxon>
        <taxon>Pentapetalae</taxon>
        <taxon>asterids</taxon>
        <taxon>campanulids</taxon>
        <taxon>Asterales</taxon>
        <taxon>Asteraceae</taxon>
        <taxon>Carduoideae</taxon>
        <taxon>Cardueae</taxon>
        <taxon>Arctiinae</taxon>
        <taxon>Arctium</taxon>
    </lineage>
</organism>
<dbReference type="Proteomes" id="UP001055879">
    <property type="component" value="Linkage Group LG03"/>
</dbReference>
<sequence>MDHDCREERLSFSDLRFSSDDLQVDSKIFSDDENQSYISSSSSSFNQDFLGFFSEEWSTTSTSISSDTPDGIIFCGKVIQTSTNIKTDSRKNKNNYDSKSSSYTPRSSSLSGKKKDDGYKNDVLAQSKILACGSSTKSRWQVFLFGSDRFPTKMELSDIRSRQLRRCYGGEEKKSGGKRLWELIRVLGCVGVVDSTMMKR</sequence>
<name>A0ACB9DQQ5_ARCLA</name>
<accession>A0ACB9DQQ5</accession>
<evidence type="ECO:0000313" key="2">
    <source>
        <dbReference type="Proteomes" id="UP001055879"/>
    </source>
</evidence>
<evidence type="ECO:0000313" key="1">
    <source>
        <dbReference type="EMBL" id="KAI3748638.1"/>
    </source>
</evidence>
<comment type="caution">
    <text evidence="1">The sequence shown here is derived from an EMBL/GenBank/DDBJ whole genome shotgun (WGS) entry which is preliminary data.</text>
</comment>